<dbReference type="OMA" id="PSNCKEL"/>
<comment type="caution">
    <text evidence="2">The sequence shown here is derived from an EMBL/GenBank/DDBJ whole genome shotgun (WGS) entry which is preliminary data.</text>
</comment>
<reference evidence="2 3" key="1">
    <citation type="submission" date="2015-12" db="EMBL/GenBank/DDBJ databases">
        <title>The genome of Folsomia candida.</title>
        <authorList>
            <person name="Faddeeva A."/>
            <person name="Derks M.F."/>
            <person name="Anvar Y."/>
            <person name="Smit S."/>
            <person name="Van Straalen N."/>
            <person name="Roelofs D."/>
        </authorList>
    </citation>
    <scope>NUCLEOTIDE SEQUENCE [LARGE SCALE GENOMIC DNA]</scope>
    <source>
        <strain evidence="2 3">VU population</strain>
        <tissue evidence="2">Whole body</tissue>
    </source>
</reference>
<dbReference type="PANTHER" id="PTHR34239:SF2">
    <property type="entry name" value="TRANSPOSABLE ELEMENT P TRANSPOSASE_THAP9 CONSERVED DOMAIN-CONTAINING PROTEIN"/>
    <property type="match status" value="1"/>
</dbReference>
<dbReference type="PANTHER" id="PTHR34239">
    <property type="entry name" value="APPLE DOMAIN-CONTAINING PROTEIN"/>
    <property type="match status" value="1"/>
</dbReference>
<accession>A0A226EPX4</accession>
<feature type="compositionally biased region" description="Polar residues" evidence="1">
    <location>
        <begin position="338"/>
        <end position="356"/>
    </location>
</feature>
<dbReference type="Proteomes" id="UP000198287">
    <property type="component" value="Unassembled WGS sequence"/>
</dbReference>
<protein>
    <submittedName>
        <fullName evidence="2">Uncharacterized protein</fullName>
    </submittedName>
</protein>
<sequence length="356" mass="40418">MFQKLTHKIKADKFVIICSKENMKKAKEIPLKKQLETLSDSVAANKQALEPLKELPEKFNQLLEMLKCNTSEVDSQSIQSPSDIEGCDDTDPILNLIDKSKVTEAENIDANEDQDMMEVLNGIQPAEELGPEINKDVCKSISKLFTSRYPKPMISKIKEQFLLPSNCKELGVPKINREIWPILPPKTKQTDFASQLLQQNVSTASIIATKLAEKLFTTKEQIAKPLREDLLKTTMELSSVLGNLNQDFNQKRRAEIKPILNKDFAGICSETNLASEWLFGDNLPEQLKNSRVTANVVRSTMKPTVRFTPYTRGYKSLNSRGAPFSYNRGGGNQYRRGSFQSRNRNYSQPQQHQYNK</sequence>
<dbReference type="OrthoDB" id="7692528at2759"/>
<dbReference type="EMBL" id="LNIX01000002">
    <property type="protein sequence ID" value="OXA59104.1"/>
    <property type="molecule type" value="Genomic_DNA"/>
</dbReference>
<evidence type="ECO:0000313" key="2">
    <source>
        <dbReference type="EMBL" id="OXA59104.1"/>
    </source>
</evidence>
<gene>
    <name evidence="2" type="ORF">Fcan01_04183</name>
</gene>
<organism evidence="2 3">
    <name type="scientific">Folsomia candida</name>
    <name type="common">Springtail</name>
    <dbReference type="NCBI Taxonomy" id="158441"/>
    <lineage>
        <taxon>Eukaryota</taxon>
        <taxon>Metazoa</taxon>
        <taxon>Ecdysozoa</taxon>
        <taxon>Arthropoda</taxon>
        <taxon>Hexapoda</taxon>
        <taxon>Collembola</taxon>
        <taxon>Entomobryomorpha</taxon>
        <taxon>Isotomoidea</taxon>
        <taxon>Isotomidae</taxon>
        <taxon>Proisotominae</taxon>
        <taxon>Folsomia</taxon>
    </lineage>
</organism>
<evidence type="ECO:0000313" key="3">
    <source>
        <dbReference type="Proteomes" id="UP000198287"/>
    </source>
</evidence>
<evidence type="ECO:0000256" key="1">
    <source>
        <dbReference type="SAM" id="MobiDB-lite"/>
    </source>
</evidence>
<feature type="region of interest" description="Disordered" evidence="1">
    <location>
        <begin position="318"/>
        <end position="356"/>
    </location>
</feature>
<proteinExistence type="predicted"/>
<dbReference type="AlphaFoldDB" id="A0A226EPX4"/>
<name>A0A226EPX4_FOLCA</name>
<keyword evidence="3" id="KW-1185">Reference proteome</keyword>